<dbReference type="Proteomes" id="UP001054945">
    <property type="component" value="Unassembled WGS sequence"/>
</dbReference>
<evidence type="ECO:0000313" key="2">
    <source>
        <dbReference type="Proteomes" id="UP001054945"/>
    </source>
</evidence>
<dbReference type="EMBL" id="BPLR01009602">
    <property type="protein sequence ID" value="GIY33174.1"/>
    <property type="molecule type" value="Genomic_DNA"/>
</dbReference>
<dbReference type="AlphaFoldDB" id="A0AAV4SJL1"/>
<gene>
    <name evidence="1" type="ORF">CEXT_24211</name>
</gene>
<protein>
    <submittedName>
        <fullName evidence="1">Uncharacterized protein</fullName>
    </submittedName>
</protein>
<evidence type="ECO:0000313" key="1">
    <source>
        <dbReference type="EMBL" id="GIY33174.1"/>
    </source>
</evidence>
<keyword evidence="2" id="KW-1185">Reference proteome</keyword>
<comment type="caution">
    <text evidence="1">The sequence shown here is derived from an EMBL/GenBank/DDBJ whole genome shotgun (WGS) entry which is preliminary data.</text>
</comment>
<reference evidence="1 2" key="1">
    <citation type="submission" date="2021-06" db="EMBL/GenBank/DDBJ databases">
        <title>Caerostris extrusa draft genome.</title>
        <authorList>
            <person name="Kono N."/>
            <person name="Arakawa K."/>
        </authorList>
    </citation>
    <scope>NUCLEOTIDE SEQUENCE [LARGE SCALE GENOMIC DNA]</scope>
</reference>
<proteinExistence type="predicted"/>
<sequence>MSSKRKKKKKRANNNKDVWVQMEIKISGLVARERIVCLPPCAKANSGVCCRSHSSEPLDATNYYFVSPASSYKCCLVILPLVIFSLDGASFFQGRPKVDRRITRTVV</sequence>
<name>A0AAV4SJL1_CAEEX</name>
<accession>A0AAV4SJL1</accession>
<organism evidence="1 2">
    <name type="scientific">Caerostris extrusa</name>
    <name type="common">Bark spider</name>
    <name type="synonym">Caerostris bankana</name>
    <dbReference type="NCBI Taxonomy" id="172846"/>
    <lineage>
        <taxon>Eukaryota</taxon>
        <taxon>Metazoa</taxon>
        <taxon>Ecdysozoa</taxon>
        <taxon>Arthropoda</taxon>
        <taxon>Chelicerata</taxon>
        <taxon>Arachnida</taxon>
        <taxon>Araneae</taxon>
        <taxon>Araneomorphae</taxon>
        <taxon>Entelegynae</taxon>
        <taxon>Araneoidea</taxon>
        <taxon>Araneidae</taxon>
        <taxon>Caerostris</taxon>
    </lineage>
</organism>